<feature type="transmembrane region" description="Helical" evidence="1">
    <location>
        <begin position="20"/>
        <end position="40"/>
    </location>
</feature>
<keyword evidence="1" id="KW-0812">Transmembrane</keyword>
<dbReference type="Proteomes" id="UP001311232">
    <property type="component" value="Unassembled WGS sequence"/>
</dbReference>
<proteinExistence type="predicted"/>
<evidence type="ECO:0000313" key="2">
    <source>
        <dbReference type="EMBL" id="KAK5607442.1"/>
    </source>
</evidence>
<evidence type="ECO:0000313" key="3">
    <source>
        <dbReference type="Proteomes" id="UP001311232"/>
    </source>
</evidence>
<evidence type="ECO:0000256" key="1">
    <source>
        <dbReference type="SAM" id="Phobius"/>
    </source>
</evidence>
<keyword evidence="3" id="KW-1185">Reference proteome</keyword>
<reference evidence="2 3" key="1">
    <citation type="submission" date="2021-06" db="EMBL/GenBank/DDBJ databases">
        <authorList>
            <person name="Palmer J.M."/>
        </authorList>
    </citation>
    <scope>NUCLEOTIDE SEQUENCE [LARGE SCALE GENOMIC DNA]</scope>
    <source>
        <strain evidence="2 3">MEX-2019</strain>
        <tissue evidence="2">Muscle</tissue>
    </source>
</reference>
<name>A0AAV9REU1_9TELE</name>
<protein>
    <submittedName>
        <fullName evidence="2">Uncharacterized protein</fullName>
    </submittedName>
</protein>
<keyword evidence="1" id="KW-0472">Membrane</keyword>
<organism evidence="2 3">
    <name type="scientific">Crenichthys baileyi</name>
    <name type="common">White River springfish</name>
    <dbReference type="NCBI Taxonomy" id="28760"/>
    <lineage>
        <taxon>Eukaryota</taxon>
        <taxon>Metazoa</taxon>
        <taxon>Chordata</taxon>
        <taxon>Craniata</taxon>
        <taxon>Vertebrata</taxon>
        <taxon>Euteleostomi</taxon>
        <taxon>Actinopterygii</taxon>
        <taxon>Neopterygii</taxon>
        <taxon>Teleostei</taxon>
        <taxon>Neoteleostei</taxon>
        <taxon>Acanthomorphata</taxon>
        <taxon>Ovalentaria</taxon>
        <taxon>Atherinomorphae</taxon>
        <taxon>Cyprinodontiformes</taxon>
        <taxon>Goodeidae</taxon>
        <taxon>Crenichthys</taxon>
    </lineage>
</organism>
<accession>A0AAV9REU1</accession>
<comment type="caution">
    <text evidence="2">The sequence shown here is derived from an EMBL/GenBank/DDBJ whole genome shotgun (WGS) entry which is preliminary data.</text>
</comment>
<keyword evidence="1" id="KW-1133">Transmembrane helix</keyword>
<dbReference type="AlphaFoldDB" id="A0AAV9REU1"/>
<dbReference type="EMBL" id="JAHHUM010002023">
    <property type="protein sequence ID" value="KAK5607442.1"/>
    <property type="molecule type" value="Genomic_DNA"/>
</dbReference>
<gene>
    <name evidence="2" type="ORF">CRENBAI_021190</name>
</gene>
<sequence>MSVHTADQLGSSSGYIIAEFMSLLVLSDLSDVTACIITVFRNSLRNQQVLQSSLSLRTSSEFSSHKTESFGLILHQKHSELNSGKLQHEPVYVQLSGFPEMRSSAIMS</sequence>